<feature type="region of interest" description="Disordered" evidence="1">
    <location>
        <begin position="180"/>
        <end position="205"/>
    </location>
</feature>
<organism evidence="2 3">
    <name type="scientific">Anas platyrhynchos</name>
    <name type="common">Mallard</name>
    <name type="synonym">Anas boschas</name>
    <dbReference type="NCBI Taxonomy" id="8839"/>
    <lineage>
        <taxon>Eukaryota</taxon>
        <taxon>Metazoa</taxon>
        <taxon>Chordata</taxon>
        <taxon>Craniata</taxon>
        <taxon>Vertebrata</taxon>
        <taxon>Euteleostomi</taxon>
        <taxon>Archelosauria</taxon>
        <taxon>Archosauria</taxon>
        <taxon>Dinosauria</taxon>
        <taxon>Saurischia</taxon>
        <taxon>Theropoda</taxon>
        <taxon>Coelurosauria</taxon>
        <taxon>Aves</taxon>
        <taxon>Neognathae</taxon>
        <taxon>Galloanserae</taxon>
        <taxon>Anseriformes</taxon>
        <taxon>Anatidae</taxon>
        <taxon>Anatinae</taxon>
        <taxon>Anas</taxon>
    </lineage>
</organism>
<evidence type="ECO:0000313" key="2">
    <source>
        <dbReference type="EMBL" id="EOB09132.1"/>
    </source>
</evidence>
<gene>
    <name evidence="2" type="ORF">Anapl_08051</name>
</gene>
<evidence type="ECO:0000313" key="3">
    <source>
        <dbReference type="Proteomes" id="UP000296049"/>
    </source>
</evidence>
<dbReference type="EMBL" id="KB742389">
    <property type="protein sequence ID" value="EOB09132.1"/>
    <property type="molecule type" value="Genomic_DNA"/>
</dbReference>
<accession>R0KG90</accession>
<reference evidence="3" key="1">
    <citation type="journal article" date="2013" name="Nat. Genet.">
        <title>The duck genome and transcriptome provide insight into an avian influenza virus reservoir species.</title>
        <authorList>
            <person name="Huang Y."/>
            <person name="Li Y."/>
            <person name="Burt D.W."/>
            <person name="Chen H."/>
            <person name="Zhang Y."/>
            <person name="Qian W."/>
            <person name="Kim H."/>
            <person name="Gan S."/>
            <person name="Zhao Y."/>
            <person name="Li J."/>
            <person name="Yi K."/>
            <person name="Feng H."/>
            <person name="Zhu P."/>
            <person name="Li B."/>
            <person name="Liu Q."/>
            <person name="Fairley S."/>
            <person name="Magor K.E."/>
            <person name="Du Z."/>
            <person name="Hu X."/>
            <person name="Goodman L."/>
            <person name="Tafer H."/>
            <person name="Vignal A."/>
            <person name="Lee T."/>
            <person name="Kim K.W."/>
            <person name="Sheng Z."/>
            <person name="An Y."/>
            <person name="Searle S."/>
            <person name="Herrero J."/>
            <person name="Groenen M.A."/>
            <person name="Crooijmans R.P."/>
            <person name="Faraut T."/>
            <person name="Cai Q."/>
            <person name="Webster R.G."/>
            <person name="Aldridge J.R."/>
            <person name="Warren W.C."/>
            <person name="Bartschat S."/>
            <person name="Kehr S."/>
            <person name="Marz M."/>
            <person name="Stadler P.F."/>
            <person name="Smith J."/>
            <person name="Kraus R.H."/>
            <person name="Zhao Y."/>
            <person name="Ren L."/>
            <person name="Fei J."/>
            <person name="Morisson M."/>
            <person name="Kaiser P."/>
            <person name="Griffin D.K."/>
            <person name="Rao M."/>
            <person name="Pitel F."/>
            <person name="Wang J."/>
            <person name="Li N."/>
        </authorList>
    </citation>
    <scope>NUCLEOTIDE SEQUENCE [LARGE SCALE GENOMIC DNA]</scope>
</reference>
<keyword evidence="3" id="KW-1185">Reference proteome</keyword>
<protein>
    <submittedName>
        <fullName evidence="2">Uncharacterized protein</fullName>
    </submittedName>
</protein>
<proteinExistence type="predicted"/>
<evidence type="ECO:0000256" key="1">
    <source>
        <dbReference type="SAM" id="MobiDB-lite"/>
    </source>
</evidence>
<feature type="compositionally biased region" description="Basic and acidic residues" evidence="1">
    <location>
        <begin position="180"/>
        <end position="194"/>
    </location>
</feature>
<sequence length="219" mass="24411">MVKEESMMNRRGLEASFIWYMKMQLEDCSFMGCNTLRLGRGESLVASPSYSQSEEVQLKFGNSADLAVAWAVIYGRMDEIHQPGFDDGALCRTDGFSAFGKKGKVLDVPRWERRGGSSRHMGRQGRRHVLHFLVHLEPSNLSLANLPRICEHSTLREGEVTVTDVEEAICAEAMEMQAESRKASSPECTAKYDSEGSGSAAAREQKHTLLRHRISARAA</sequence>
<dbReference type="Proteomes" id="UP000296049">
    <property type="component" value="Unassembled WGS sequence"/>
</dbReference>
<name>R0KG90_ANAPL</name>
<dbReference type="AlphaFoldDB" id="R0KG90"/>